<proteinExistence type="predicted"/>
<dbReference type="RefSeq" id="WP_150558510.1">
    <property type="nucleotide sequence ID" value="NZ_CABPST010000002.1"/>
</dbReference>
<dbReference type="InterPro" id="IPR032556">
    <property type="entry name" value="DUF4936"/>
</dbReference>
<keyword evidence="2" id="KW-1185">Reference proteome</keyword>
<gene>
    <name evidence="1" type="ORF">PBR20603_01061</name>
</gene>
<name>A0A5E5BP98_9BURK</name>
<evidence type="ECO:0000313" key="1">
    <source>
        <dbReference type="EMBL" id="VVE87136.1"/>
    </source>
</evidence>
<protein>
    <recommendedName>
        <fullName evidence="3">DUF4936 domain-containing protein</fullName>
    </recommendedName>
</protein>
<organism evidence="1 2">
    <name type="scientific">Pandoraea bronchicola</name>
    <dbReference type="NCBI Taxonomy" id="2508287"/>
    <lineage>
        <taxon>Bacteria</taxon>
        <taxon>Pseudomonadati</taxon>
        <taxon>Pseudomonadota</taxon>
        <taxon>Betaproteobacteria</taxon>
        <taxon>Burkholderiales</taxon>
        <taxon>Burkholderiaceae</taxon>
        <taxon>Pandoraea</taxon>
    </lineage>
</organism>
<sequence length="101" mass="10663">MDCYVYYRVSSPNAAAARQAVAQLFALTAARFGVAGRLQWRADASANDTAAGTTTWMERYDGVSPAFVAALPQLAAESGLTDLTEGGRHAECFVDAQTPCA</sequence>
<dbReference type="OrthoDB" id="8527613at2"/>
<dbReference type="Proteomes" id="UP000382040">
    <property type="component" value="Unassembled WGS sequence"/>
</dbReference>
<evidence type="ECO:0008006" key="3">
    <source>
        <dbReference type="Google" id="ProtNLM"/>
    </source>
</evidence>
<evidence type="ECO:0000313" key="2">
    <source>
        <dbReference type="Proteomes" id="UP000382040"/>
    </source>
</evidence>
<accession>A0A5E5BP98</accession>
<dbReference type="EMBL" id="CABPST010000002">
    <property type="protein sequence ID" value="VVE87136.1"/>
    <property type="molecule type" value="Genomic_DNA"/>
</dbReference>
<reference evidence="1 2" key="1">
    <citation type="submission" date="2019-08" db="EMBL/GenBank/DDBJ databases">
        <authorList>
            <person name="Peeters C."/>
        </authorList>
    </citation>
    <scope>NUCLEOTIDE SEQUENCE [LARGE SCALE GENOMIC DNA]</scope>
    <source>
        <strain evidence="1 2">LMG 20603</strain>
    </source>
</reference>
<dbReference type="Pfam" id="PF16290">
    <property type="entry name" value="DUF4936"/>
    <property type="match status" value="1"/>
</dbReference>
<dbReference type="AlphaFoldDB" id="A0A5E5BP98"/>